<feature type="transmembrane region" description="Helical" evidence="7">
    <location>
        <begin position="43"/>
        <end position="69"/>
    </location>
</feature>
<dbReference type="InterPro" id="IPR052337">
    <property type="entry name" value="SAT4-like"/>
</dbReference>
<dbReference type="Pfam" id="PF20684">
    <property type="entry name" value="Fung_rhodopsin"/>
    <property type="match status" value="1"/>
</dbReference>
<evidence type="ECO:0000256" key="2">
    <source>
        <dbReference type="ARBA" id="ARBA00022692"/>
    </source>
</evidence>
<organism evidence="9 10">
    <name type="scientific">Acrodontium crateriforme</name>
    <dbReference type="NCBI Taxonomy" id="150365"/>
    <lineage>
        <taxon>Eukaryota</taxon>
        <taxon>Fungi</taxon>
        <taxon>Dikarya</taxon>
        <taxon>Ascomycota</taxon>
        <taxon>Pezizomycotina</taxon>
        <taxon>Dothideomycetes</taxon>
        <taxon>Dothideomycetidae</taxon>
        <taxon>Mycosphaerellales</taxon>
        <taxon>Teratosphaeriaceae</taxon>
        <taxon>Acrodontium</taxon>
    </lineage>
</organism>
<dbReference type="PANTHER" id="PTHR33048:SF47">
    <property type="entry name" value="INTEGRAL MEMBRANE PROTEIN-RELATED"/>
    <property type="match status" value="1"/>
</dbReference>
<evidence type="ECO:0000256" key="5">
    <source>
        <dbReference type="ARBA" id="ARBA00038359"/>
    </source>
</evidence>
<dbReference type="EMBL" id="CP138585">
    <property type="protein sequence ID" value="WPH01686.1"/>
    <property type="molecule type" value="Genomic_DNA"/>
</dbReference>
<feature type="transmembrane region" description="Helical" evidence="7">
    <location>
        <begin position="171"/>
        <end position="190"/>
    </location>
</feature>
<dbReference type="InterPro" id="IPR049326">
    <property type="entry name" value="Rhodopsin_dom_fungi"/>
</dbReference>
<feature type="domain" description="Rhodopsin" evidence="8">
    <location>
        <begin position="27"/>
        <end position="269"/>
    </location>
</feature>
<protein>
    <recommendedName>
        <fullName evidence="8">Rhodopsin domain-containing protein</fullName>
    </recommendedName>
</protein>
<evidence type="ECO:0000256" key="3">
    <source>
        <dbReference type="ARBA" id="ARBA00022989"/>
    </source>
</evidence>
<comment type="similarity">
    <text evidence="5">Belongs to the SAT4 family.</text>
</comment>
<evidence type="ECO:0000256" key="7">
    <source>
        <dbReference type="SAM" id="Phobius"/>
    </source>
</evidence>
<reference evidence="9 10" key="1">
    <citation type="submission" date="2023-11" db="EMBL/GenBank/DDBJ databases">
        <title>An acidophilic fungus is an integral part of prey digestion in a carnivorous sundew plant.</title>
        <authorList>
            <person name="Tsai I.J."/>
        </authorList>
    </citation>
    <scope>NUCLEOTIDE SEQUENCE [LARGE SCALE GENOMIC DNA]</scope>
    <source>
        <strain evidence="9">169a</strain>
    </source>
</reference>
<evidence type="ECO:0000256" key="6">
    <source>
        <dbReference type="SAM" id="MobiDB-lite"/>
    </source>
</evidence>
<dbReference type="Proteomes" id="UP001303373">
    <property type="component" value="Chromosome 6"/>
</dbReference>
<feature type="compositionally biased region" description="Polar residues" evidence="6">
    <location>
        <begin position="277"/>
        <end position="288"/>
    </location>
</feature>
<keyword evidence="4 7" id="KW-0472">Membrane</keyword>
<feature type="transmembrane region" description="Helical" evidence="7">
    <location>
        <begin position="242"/>
        <end position="264"/>
    </location>
</feature>
<gene>
    <name evidence="9" type="ORF">R9X50_00453800</name>
</gene>
<dbReference type="AlphaFoldDB" id="A0AAQ3R553"/>
<feature type="transmembrane region" description="Helical" evidence="7">
    <location>
        <begin position="202"/>
        <end position="222"/>
    </location>
</feature>
<keyword evidence="10" id="KW-1185">Reference proteome</keyword>
<accession>A0AAQ3R553</accession>
<evidence type="ECO:0000259" key="8">
    <source>
        <dbReference type="Pfam" id="PF20684"/>
    </source>
</evidence>
<feature type="compositionally biased region" description="Polar residues" evidence="6">
    <location>
        <begin position="297"/>
        <end position="308"/>
    </location>
</feature>
<sequence>MAGDYAGDKVITATVLAFFCSVTAVALRIFARQYQHMKQYPEDYFIYIGLAFKIAIDVAGVILLCNGLGKHITMLGPSQLTTFLKTQYTGSFLYAPCITCIKLSLLAQYRRMFKENCSRTFIIQINILMGIVVAWCAAIVIASAFICVPIYKLWTLDRVVNGTCINLDKFYYGIQIPNLVTDVLIIILPIREMTGLHLSRRVKLGATAMFLLGIITVVFGTVRLVALVRLDGKGPDLTYNEVYAAIWTTVEPAAAIVAVCIPSVRTLYRNQRERSRIGSSRDQTSKNSSARDKWSNGLRSSESNNSEGRQNKCPRTRSGDGSKTGWVRALRTRPDELPHIAHAHFRVSEESETGFIELGMAPGHRAESVPESIGTSKPYVSEGYSPTNYQHQFVAISN</sequence>
<proteinExistence type="inferred from homology"/>
<comment type="subcellular location">
    <subcellularLocation>
        <location evidence="1">Membrane</location>
        <topology evidence="1">Multi-pass membrane protein</topology>
    </subcellularLocation>
</comment>
<feature type="transmembrane region" description="Helical" evidence="7">
    <location>
        <begin position="89"/>
        <end position="109"/>
    </location>
</feature>
<evidence type="ECO:0000313" key="10">
    <source>
        <dbReference type="Proteomes" id="UP001303373"/>
    </source>
</evidence>
<keyword evidence="2 7" id="KW-0812">Transmembrane</keyword>
<evidence type="ECO:0000256" key="4">
    <source>
        <dbReference type="ARBA" id="ARBA00023136"/>
    </source>
</evidence>
<evidence type="ECO:0000313" key="9">
    <source>
        <dbReference type="EMBL" id="WPH01686.1"/>
    </source>
</evidence>
<feature type="transmembrane region" description="Helical" evidence="7">
    <location>
        <begin position="121"/>
        <end position="151"/>
    </location>
</feature>
<feature type="region of interest" description="Disordered" evidence="6">
    <location>
        <begin position="272"/>
        <end position="325"/>
    </location>
</feature>
<evidence type="ECO:0000256" key="1">
    <source>
        <dbReference type="ARBA" id="ARBA00004141"/>
    </source>
</evidence>
<name>A0AAQ3R553_9PEZI</name>
<dbReference type="GO" id="GO:0016020">
    <property type="term" value="C:membrane"/>
    <property type="evidence" value="ECO:0007669"/>
    <property type="project" value="UniProtKB-SubCell"/>
</dbReference>
<keyword evidence="3 7" id="KW-1133">Transmembrane helix</keyword>
<dbReference type="PANTHER" id="PTHR33048">
    <property type="entry name" value="PTH11-LIKE INTEGRAL MEMBRANE PROTEIN (AFU_ORTHOLOGUE AFUA_5G11245)"/>
    <property type="match status" value="1"/>
</dbReference>
<feature type="transmembrane region" description="Helical" evidence="7">
    <location>
        <begin position="12"/>
        <end position="31"/>
    </location>
</feature>